<sequence>MRAPWEIGIRSSEITPEPVWRSRRRWLQQAALGSLALGAGGLARAADADGPTGPPLKAPRDARWSTDEPPNTWRDITTYNNFYEFGTGKGDPAEYAGRMRLDPWTVRIDGTVRKPMTLDLDTLRRLAPLEERVYRLRCVEAWSMVVPWTGYSLSHLLRQVEPTADARYVVFTTAVQPDAMPGVSAGILDWPYVEGLRMDEAMHPLALLTFGVYGRALPAQNGAPLRVVVPWKYGFKSAKSLVGIRLQAEPPVTSWMRAAPREYGFYANVNPSVPHPRWSQETEHRIGTGWFAPRLPTRPFNGYAESVAGLYAGMDLARHF</sequence>
<dbReference type="GO" id="GO:0016491">
    <property type="term" value="F:oxidoreductase activity"/>
    <property type="evidence" value="ECO:0007669"/>
    <property type="project" value="UniProtKB-KW"/>
</dbReference>
<feature type="binding site" evidence="5">
    <location>
        <position position="80"/>
    </location>
    <ligand>
        <name>Mo-molybdopterin</name>
        <dbReference type="ChEBI" id="CHEBI:71302"/>
    </ligand>
</feature>
<dbReference type="Pfam" id="PF00174">
    <property type="entry name" value="Oxidored_molyb"/>
    <property type="match status" value="1"/>
</dbReference>
<comment type="catalytic activity">
    <reaction evidence="5">
        <text>L-methionyl-[protein] + a quinone + H2O = L-methionyl-(R)-S-oxide-[protein] + a quinol</text>
        <dbReference type="Rhea" id="RHEA:51296"/>
        <dbReference type="Rhea" id="RHEA-COMP:12313"/>
        <dbReference type="Rhea" id="RHEA-COMP:12314"/>
        <dbReference type="ChEBI" id="CHEBI:15377"/>
        <dbReference type="ChEBI" id="CHEBI:16044"/>
        <dbReference type="ChEBI" id="CHEBI:24646"/>
        <dbReference type="ChEBI" id="CHEBI:45764"/>
        <dbReference type="ChEBI" id="CHEBI:132124"/>
    </reaction>
</comment>
<evidence type="ECO:0000256" key="2">
    <source>
        <dbReference type="ARBA" id="ARBA00022723"/>
    </source>
</evidence>
<feature type="binding site" evidence="5">
    <location>
        <begin position="83"/>
        <end position="84"/>
    </location>
    <ligand>
        <name>Mo-molybdopterin</name>
        <dbReference type="ChEBI" id="CHEBI:71302"/>
    </ligand>
</feature>
<evidence type="ECO:0000313" key="8">
    <source>
        <dbReference type="EMBL" id="MCZ4329277.1"/>
    </source>
</evidence>
<keyword evidence="9" id="KW-1185">Reference proteome</keyword>
<name>A0ABT4M1T4_9BURK</name>
<evidence type="ECO:0000256" key="3">
    <source>
        <dbReference type="ARBA" id="ARBA00022729"/>
    </source>
</evidence>
<keyword evidence="1 5" id="KW-0500">Molybdenum</keyword>
<dbReference type="EMBL" id="JAPWHE010000002">
    <property type="protein sequence ID" value="MCZ4329277.1"/>
    <property type="molecule type" value="Genomic_DNA"/>
</dbReference>
<comment type="catalytic activity">
    <reaction evidence="5">
        <text>L-methionyl-[protein] + a quinone + H2O = L-methionyl-(S)-S-oxide-[protein] + a quinol</text>
        <dbReference type="Rhea" id="RHEA:51292"/>
        <dbReference type="Rhea" id="RHEA-COMP:12313"/>
        <dbReference type="Rhea" id="RHEA-COMP:12315"/>
        <dbReference type="ChEBI" id="CHEBI:15377"/>
        <dbReference type="ChEBI" id="CHEBI:16044"/>
        <dbReference type="ChEBI" id="CHEBI:24646"/>
        <dbReference type="ChEBI" id="CHEBI:44120"/>
        <dbReference type="ChEBI" id="CHEBI:132124"/>
    </reaction>
</comment>
<feature type="binding site" evidence="5">
    <location>
        <position position="173"/>
    </location>
    <ligand>
        <name>Mo-molybdopterin</name>
        <dbReference type="ChEBI" id="CHEBI:71302"/>
    </ligand>
</feature>
<dbReference type="InterPro" id="IPR022867">
    <property type="entry name" value="MsrP"/>
</dbReference>
<keyword evidence="4 5" id="KW-0560">Oxidoreductase</keyword>
<dbReference type="EC" id="1.8.5.-" evidence="5"/>
<evidence type="ECO:0000256" key="5">
    <source>
        <dbReference type="HAMAP-Rule" id="MF_01206"/>
    </source>
</evidence>
<evidence type="ECO:0000256" key="4">
    <source>
        <dbReference type="ARBA" id="ARBA00023002"/>
    </source>
</evidence>
<feature type="binding site" evidence="5">
    <location>
        <position position="138"/>
    </location>
    <ligand>
        <name>Mo-molybdopterin</name>
        <dbReference type="ChEBI" id="CHEBI:71302"/>
    </ligand>
    <ligandPart>
        <name>Mo</name>
        <dbReference type="ChEBI" id="CHEBI:28685"/>
    </ligandPart>
</feature>
<gene>
    <name evidence="5 8" type="primary">msrP</name>
    <name evidence="8" type="ORF">O4H32_04820</name>
</gene>
<reference evidence="8" key="1">
    <citation type="submission" date="2022-12" db="EMBL/GenBank/DDBJ databases">
        <title>Bacterial isolates from different developmental stages of Nematostella vectensis.</title>
        <authorList>
            <person name="Fraune S."/>
        </authorList>
    </citation>
    <scope>NUCLEOTIDE SEQUENCE</scope>
    <source>
        <strain evidence="8">G21619-S1</strain>
    </source>
</reference>
<evidence type="ECO:0000313" key="9">
    <source>
        <dbReference type="Proteomes" id="UP001068379"/>
    </source>
</evidence>
<dbReference type="RefSeq" id="WP_269357215.1">
    <property type="nucleotide sequence ID" value="NZ_JAPWHE010000002.1"/>
</dbReference>
<feature type="domain" description="Oxidoreductase molybdopterin-binding" evidence="7">
    <location>
        <begin position="101"/>
        <end position="255"/>
    </location>
</feature>
<dbReference type="PANTHER" id="PTHR43032:SF3">
    <property type="entry name" value="PROTEIN-METHIONINE-SULFOXIDE REDUCTASE CATALYTIC SUBUNIT MSRP"/>
    <property type="match status" value="1"/>
</dbReference>
<dbReference type="Gene3D" id="3.90.420.10">
    <property type="entry name" value="Oxidoreductase, molybdopterin-binding domain"/>
    <property type="match status" value="1"/>
</dbReference>
<keyword evidence="3 5" id="KW-0732">Signal</keyword>
<feature type="region of interest" description="Disordered" evidence="6">
    <location>
        <begin position="44"/>
        <end position="69"/>
    </location>
</feature>
<dbReference type="NCBIfam" id="NF003767">
    <property type="entry name" value="PRK05363.1"/>
    <property type="match status" value="1"/>
</dbReference>
<dbReference type="PROSITE" id="PS51318">
    <property type="entry name" value="TAT"/>
    <property type="match status" value="1"/>
</dbReference>
<evidence type="ECO:0000256" key="6">
    <source>
        <dbReference type="SAM" id="MobiDB-lite"/>
    </source>
</evidence>
<comment type="subunit">
    <text evidence="5">Heterodimer of a catalytic subunit (MsrP) and a heme-binding subunit (MsrQ).</text>
</comment>
<comment type="function">
    <text evidence="5">Part of the MsrPQ system that repairs oxidized periplasmic proteins containing methionine sulfoxide residues (Met-O), using respiratory chain electrons. Thus protects these proteins from oxidative-stress damage caused by reactive species of oxygen and chlorine generated by the host defense mechanisms. MsrPQ is essential for the maintenance of envelope integrity under bleach stress, rescuing a wide series of structurally unrelated periplasmic proteins from methionine oxidation. The catalytic subunit MsrP is non-stereospecific, being able to reduce both (R-) and (S-) diastereoisomers of methionine sulfoxide.</text>
</comment>
<dbReference type="InterPro" id="IPR006311">
    <property type="entry name" value="TAT_signal"/>
</dbReference>
<dbReference type="InterPro" id="IPR000572">
    <property type="entry name" value="OxRdtase_Mopterin-bd_dom"/>
</dbReference>
<proteinExistence type="inferred from homology"/>
<dbReference type="Proteomes" id="UP001068379">
    <property type="component" value="Unassembled WGS sequence"/>
</dbReference>
<evidence type="ECO:0000259" key="7">
    <source>
        <dbReference type="Pfam" id="PF00174"/>
    </source>
</evidence>
<accession>A0ABT4M1T4</accession>
<dbReference type="HAMAP" id="MF_01206">
    <property type="entry name" value="MsrP"/>
    <property type="match status" value="1"/>
</dbReference>
<dbReference type="PANTHER" id="PTHR43032">
    <property type="entry name" value="PROTEIN-METHIONINE-SULFOXIDE REDUCTASE"/>
    <property type="match status" value="1"/>
</dbReference>
<keyword evidence="2 5" id="KW-0479">Metal-binding</keyword>
<organism evidence="8 9">
    <name type="scientific">Castellaniella denitrificans</name>
    <dbReference type="NCBI Taxonomy" id="56119"/>
    <lineage>
        <taxon>Bacteria</taxon>
        <taxon>Pseudomonadati</taxon>
        <taxon>Pseudomonadota</taxon>
        <taxon>Betaproteobacteria</taxon>
        <taxon>Burkholderiales</taxon>
        <taxon>Alcaligenaceae</taxon>
        <taxon>Castellaniella</taxon>
    </lineage>
</organism>
<protein>
    <recommendedName>
        <fullName evidence="5">Protein-methionine-sulfoxide reductase catalytic subunit MsrP</fullName>
        <ecNumber evidence="5">1.8.5.-</ecNumber>
    </recommendedName>
</protein>
<comment type="caution">
    <text evidence="8">The sequence shown here is derived from an EMBL/GenBank/DDBJ whole genome shotgun (WGS) entry which is preliminary data.</text>
</comment>
<comment type="similarity">
    <text evidence="5">Belongs to the MsrP family.</text>
</comment>
<comment type="PTM">
    <text evidence="5">Predicted to be exported by the Tat system. The position of the signal peptide cleavage has not been experimentally proven.</text>
</comment>
<feature type="binding site" evidence="5">
    <location>
        <position position="226"/>
    </location>
    <ligand>
        <name>Mo-molybdopterin</name>
        <dbReference type="ChEBI" id="CHEBI:71302"/>
    </ligand>
</feature>
<comment type="cofactor">
    <cofactor evidence="5">
        <name>Mo-molybdopterin</name>
        <dbReference type="ChEBI" id="CHEBI:71302"/>
    </cofactor>
    <text evidence="5">Binds 1 Mo-molybdopterin (Mo-MPT) cofactor per subunit.</text>
</comment>
<evidence type="ECO:0000256" key="1">
    <source>
        <dbReference type="ARBA" id="ARBA00022505"/>
    </source>
</evidence>
<dbReference type="InterPro" id="IPR036374">
    <property type="entry name" value="OxRdtase_Mopterin-bd_sf"/>
</dbReference>
<dbReference type="SUPFAM" id="SSF56524">
    <property type="entry name" value="Oxidoreductase molybdopterin-binding domain"/>
    <property type="match status" value="1"/>
</dbReference>
<feature type="binding site" evidence="5">
    <location>
        <begin position="237"/>
        <end position="239"/>
    </location>
    <ligand>
        <name>Mo-molybdopterin</name>
        <dbReference type="ChEBI" id="CHEBI:71302"/>
    </ligand>
</feature>
<feature type="binding site" evidence="5">
    <location>
        <position position="221"/>
    </location>
    <ligand>
        <name>Mo-molybdopterin</name>
        <dbReference type="ChEBI" id="CHEBI:71302"/>
    </ligand>
</feature>